<organism evidence="3 4">
    <name type="scientific">Cinnamomum micranthum f. kanehirae</name>
    <dbReference type="NCBI Taxonomy" id="337451"/>
    <lineage>
        <taxon>Eukaryota</taxon>
        <taxon>Viridiplantae</taxon>
        <taxon>Streptophyta</taxon>
        <taxon>Embryophyta</taxon>
        <taxon>Tracheophyta</taxon>
        <taxon>Spermatophyta</taxon>
        <taxon>Magnoliopsida</taxon>
        <taxon>Magnoliidae</taxon>
        <taxon>Laurales</taxon>
        <taxon>Lauraceae</taxon>
        <taxon>Cinnamomum</taxon>
    </lineage>
</organism>
<comment type="caution">
    <text evidence="3">The sequence shown here is derived from an EMBL/GenBank/DDBJ whole genome shotgun (WGS) entry which is preliminary data.</text>
</comment>
<sequence>MGNFLQVLQVLANHNEAIKRVVLENAPKNLKLTSLKIQKDITFLDNVGLSWERGYQRGFQIGALGEGLQRGGRNLVTKERRKSLGVAAQGSSHEMEESGQRGPRRAGEERNPAMEGREGWERRMWSPGAREF</sequence>
<gene>
    <name evidence="3" type="ORF">CKAN_01238900</name>
</gene>
<dbReference type="InterPro" id="IPR025398">
    <property type="entry name" value="DUF4371"/>
</dbReference>
<feature type="region of interest" description="Disordered" evidence="1">
    <location>
        <begin position="82"/>
        <end position="132"/>
    </location>
</feature>
<evidence type="ECO:0000313" key="4">
    <source>
        <dbReference type="Proteomes" id="UP000283530"/>
    </source>
</evidence>
<evidence type="ECO:0000259" key="2">
    <source>
        <dbReference type="Pfam" id="PF14291"/>
    </source>
</evidence>
<evidence type="ECO:0000256" key="1">
    <source>
        <dbReference type="SAM" id="MobiDB-lite"/>
    </source>
</evidence>
<feature type="domain" description="DUF4371" evidence="2">
    <location>
        <begin position="2"/>
        <end position="42"/>
    </location>
</feature>
<keyword evidence="4" id="KW-1185">Reference proteome</keyword>
<feature type="compositionally biased region" description="Basic and acidic residues" evidence="1">
    <location>
        <begin position="93"/>
        <end position="132"/>
    </location>
</feature>
<name>A0A443NYP7_9MAGN</name>
<protein>
    <submittedName>
        <fullName evidence="3">DUF4371 domain-containing protein</fullName>
    </submittedName>
</protein>
<accession>A0A443NYP7</accession>
<evidence type="ECO:0000313" key="3">
    <source>
        <dbReference type="EMBL" id="RWR83629.1"/>
    </source>
</evidence>
<dbReference type="Proteomes" id="UP000283530">
    <property type="component" value="Unassembled WGS sequence"/>
</dbReference>
<dbReference type="Pfam" id="PF14291">
    <property type="entry name" value="DUF4371"/>
    <property type="match status" value="1"/>
</dbReference>
<proteinExistence type="predicted"/>
<dbReference type="EMBL" id="QPKB01000004">
    <property type="protein sequence ID" value="RWR83629.1"/>
    <property type="molecule type" value="Genomic_DNA"/>
</dbReference>
<dbReference type="AlphaFoldDB" id="A0A443NYP7"/>
<reference evidence="3 4" key="1">
    <citation type="journal article" date="2019" name="Nat. Plants">
        <title>Stout camphor tree genome fills gaps in understanding of flowering plant genome evolution.</title>
        <authorList>
            <person name="Chaw S.M."/>
            <person name="Liu Y.C."/>
            <person name="Wu Y.W."/>
            <person name="Wang H.Y."/>
            <person name="Lin C.I."/>
            <person name="Wu C.S."/>
            <person name="Ke H.M."/>
            <person name="Chang L.Y."/>
            <person name="Hsu C.Y."/>
            <person name="Yang H.T."/>
            <person name="Sudianto E."/>
            <person name="Hsu M.H."/>
            <person name="Wu K.P."/>
            <person name="Wang L.N."/>
            <person name="Leebens-Mack J.H."/>
            <person name="Tsai I.J."/>
        </authorList>
    </citation>
    <scope>NUCLEOTIDE SEQUENCE [LARGE SCALE GENOMIC DNA]</scope>
    <source>
        <strain evidence="4">cv. Chaw 1501</strain>
        <tissue evidence="3">Young leaves</tissue>
    </source>
</reference>